<reference evidence="1 2" key="1">
    <citation type="journal article" date="2015" name="Nature">
        <title>rRNA introns, odd ribosomes, and small enigmatic genomes across a large radiation of phyla.</title>
        <authorList>
            <person name="Brown C.T."/>
            <person name="Hug L.A."/>
            <person name="Thomas B.C."/>
            <person name="Sharon I."/>
            <person name="Castelle C.J."/>
            <person name="Singh A."/>
            <person name="Wilkins M.J."/>
            <person name="Williams K.H."/>
            <person name="Banfield J.F."/>
        </authorList>
    </citation>
    <scope>NUCLEOTIDE SEQUENCE [LARGE SCALE GENOMIC DNA]</scope>
</reference>
<name>A0A0G1MHW3_9BACT</name>
<dbReference type="PROSITE" id="PS51257">
    <property type="entry name" value="PROKAR_LIPOPROTEIN"/>
    <property type="match status" value="1"/>
</dbReference>
<dbReference type="EMBL" id="LCJB01000013">
    <property type="protein sequence ID" value="KKT71574.1"/>
    <property type="molecule type" value="Genomic_DNA"/>
</dbReference>
<evidence type="ECO:0000313" key="2">
    <source>
        <dbReference type="Proteomes" id="UP000034154"/>
    </source>
</evidence>
<dbReference type="Proteomes" id="UP000034154">
    <property type="component" value="Unassembled WGS sequence"/>
</dbReference>
<dbReference type="AlphaFoldDB" id="A0A0G1MHW3"/>
<comment type="caution">
    <text evidence="1">The sequence shown here is derived from an EMBL/GenBank/DDBJ whole genome shotgun (WGS) entry which is preliminary data.</text>
</comment>
<protein>
    <submittedName>
        <fullName evidence="1">Regulator of chromosome condensation</fullName>
    </submittedName>
</protein>
<evidence type="ECO:0000313" key="1">
    <source>
        <dbReference type="EMBL" id="KKT71574.1"/>
    </source>
</evidence>
<gene>
    <name evidence="1" type="ORF">UW63_C0013G0015</name>
</gene>
<sequence>MNRFALIFPLFLLSVGCRPQDCKNNDQDCDGYADSVDCNDADSEINPDAADNVCGDHIDSNCDGVDGYLENLATYYRDTDNDGYGNPDYLFNTYCGLPDSYVTNSSDCNDFSPWINPGATETCDGLDNNCDGEIDENCPVDTGDNYDE</sequence>
<organism evidence="1 2">
    <name type="scientific">Candidatus Uhrbacteria bacterium GW2011_GWF2_44_350</name>
    <dbReference type="NCBI Taxonomy" id="1619000"/>
    <lineage>
        <taxon>Bacteria</taxon>
        <taxon>Candidatus Uhriibacteriota</taxon>
    </lineage>
</organism>
<proteinExistence type="predicted"/>
<accession>A0A0G1MHW3</accession>
<dbReference type="InterPro" id="IPR021655">
    <property type="entry name" value="Put_metal-bd"/>
</dbReference>
<dbReference type="Pfam" id="PF11617">
    <property type="entry name" value="Cu-binding_MopE"/>
    <property type="match status" value="3"/>
</dbReference>